<proteinExistence type="predicted"/>
<dbReference type="VEuPathDB" id="FungiDB:PABG_00275"/>
<name>A0A1D2J8F5_PARBR</name>
<sequence length="104" mass="11740">MANIAKSVSNHLRYRVGNTKRQSSPLILGGGEEIFVKHACALIVMRFRQKASVGQVPMFGLFKKGKKCERLSHIFQLRGKTGHTRKESEVGKLHQKDDAMTLEF</sequence>
<evidence type="ECO:0000313" key="1">
    <source>
        <dbReference type="EMBL" id="ODH19780.1"/>
    </source>
</evidence>
<gene>
    <name evidence="1" type="ORF">ACO22_06105</name>
</gene>
<accession>A0A1D2J8F5</accession>
<organism evidence="1 2">
    <name type="scientific">Paracoccidioides brasiliensis</name>
    <dbReference type="NCBI Taxonomy" id="121759"/>
    <lineage>
        <taxon>Eukaryota</taxon>
        <taxon>Fungi</taxon>
        <taxon>Dikarya</taxon>
        <taxon>Ascomycota</taxon>
        <taxon>Pezizomycotina</taxon>
        <taxon>Eurotiomycetes</taxon>
        <taxon>Eurotiomycetidae</taxon>
        <taxon>Onygenales</taxon>
        <taxon>Ajellomycetaceae</taxon>
        <taxon>Paracoccidioides</taxon>
    </lineage>
</organism>
<reference evidence="1 2" key="1">
    <citation type="submission" date="2016-06" db="EMBL/GenBank/DDBJ databases">
        <authorList>
            <person name="Kjaerup R.B."/>
            <person name="Dalgaard T.S."/>
            <person name="Juul-Madsen H.R."/>
        </authorList>
    </citation>
    <scope>NUCLEOTIDE SEQUENCE [LARGE SCALE GENOMIC DNA]</scope>
    <source>
        <strain evidence="1 2">Pb300</strain>
    </source>
</reference>
<dbReference type="VEuPathDB" id="FungiDB:PADG_02684"/>
<dbReference type="Proteomes" id="UP000242814">
    <property type="component" value="Unassembled WGS sequence"/>
</dbReference>
<comment type="caution">
    <text evidence="1">The sequence shown here is derived from an EMBL/GenBank/DDBJ whole genome shotgun (WGS) entry which is preliminary data.</text>
</comment>
<protein>
    <submittedName>
        <fullName evidence="1">Uncharacterized protein</fullName>
    </submittedName>
</protein>
<dbReference type="AlphaFoldDB" id="A0A1D2J8F5"/>
<dbReference type="EMBL" id="LZYO01000308">
    <property type="protein sequence ID" value="ODH19780.1"/>
    <property type="molecule type" value="Genomic_DNA"/>
</dbReference>
<dbReference type="OrthoDB" id="10503315at2759"/>
<evidence type="ECO:0000313" key="2">
    <source>
        <dbReference type="Proteomes" id="UP000242814"/>
    </source>
</evidence>